<organism evidence="4 5">
    <name type="scientific">Paenibacillus durus</name>
    <name type="common">Paenibacillus azotofixans</name>
    <dbReference type="NCBI Taxonomy" id="44251"/>
    <lineage>
        <taxon>Bacteria</taxon>
        <taxon>Bacillati</taxon>
        <taxon>Bacillota</taxon>
        <taxon>Bacilli</taxon>
        <taxon>Bacillales</taxon>
        <taxon>Paenibacillaceae</taxon>
        <taxon>Paenibacillus</taxon>
    </lineage>
</organism>
<name>A0A089HNE8_PAEDU</name>
<keyword evidence="2" id="KW-0175">Coiled coil</keyword>
<accession>A0A089HNE8</accession>
<dbReference type="InterPro" id="IPR007157">
    <property type="entry name" value="PspA_VIPP1"/>
</dbReference>
<dbReference type="PANTHER" id="PTHR31088:SF6">
    <property type="entry name" value="PHAGE SHOCK PROTEIN A"/>
    <property type="match status" value="1"/>
</dbReference>
<dbReference type="AlphaFoldDB" id="A0A089HNE8"/>
<feature type="coiled-coil region" evidence="2">
    <location>
        <begin position="33"/>
        <end position="67"/>
    </location>
</feature>
<feature type="coiled-coil region" evidence="2">
    <location>
        <begin position="122"/>
        <end position="149"/>
    </location>
</feature>
<evidence type="ECO:0008006" key="6">
    <source>
        <dbReference type="Google" id="ProtNLM"/>
    </source>
</evidence>
<evidence type="ECO:0000256" key="1">
    <source>
        <dbReference type="ARBA" id="ARBA00043985"/>
    </source>
</evidence>
<protein>
    <recommendedName>
        <fullName evidence="6">Phage-shock protein</fullName>
    </recommendedName>
</protein>
<sequence>MSILQRIATLTKAALHEGLNRLEDPVMMTGQYLRDLEDKIAEAEQRSRDLQAAARLLERRLKEYRMLAELSEGDALKALESGDEAKAQQAVMAKLTYTESEKECAAGLEETRQVLAGLGYEIAAAKEERVRLKAKRAELSERAERLRKVPDNVTPAPSRAAFSGLNTHSAARGFERMEEKIEEWEARQTVPGRYVSPAAGTEGSPADARVKEQAAAELERLRERTKGSEQ</sequence>
<dbReference type="STRING" id="44251.PDUR_07990"/>
<keyword evidence="5" id="KW-1185">Reference proteome</keyword>
<reference evidence="4 5" key="1">
    <citation type="submission" date="2014-08" db="EMBL/GenBank/DDBJ databases">
        <title>Comparative genomics of the Paenibacillus odorifer group.</title>
        <authorList>
            <person name="den Bakker H.C."/>
            <person name="Tsai Y.-C."/>
            <person name="Martin N."/>
            <person name="Korlach J."/>
            <person name="Wiedmann M."/>
        </authorList>
    </citation>
    <scope>NUCLEOTIDE SEQUENCE [LARGE SCALE GENOMIC DNA]</scope>
    <source>
        <strain evidence="4 5">DSM 1735</strain>
    </source>
</reference>
<dbReference type="EMBL" id="CP009288">
    <property type="protein sequence ID" value="AIQ11878.1"/>
    <property type="molecule type" value="Genomic_DNA"/>
</dbReference>
<evidence type="ECO:0000313" key="5">
    <source>
        <dbReference type="Proteomes" id="UP000029409"/>
    </source>
</evidence>
<dbReference type="Pfam" id="PF04012">
    <property type="entry name" value="PspA_IM30"/>
    <property type="match status" value="1"/>
</dbReference>
<evidence type="ECO:0000256" key="2">
    <source>
        <dbReference type="SAM" id="Coils"/>
    </source>
</evidence>
<dbReference type="KEGG" id="pdu:PDUR_07990"/>
<evidence type="ECO:0000313" key="4">
    <source>
        <dbReference type="EMBL" id="AIQ11878.1"/>
    </source>
</evidence>
<evidence type="ECO:0000256" key="3">
    <source>
        <dbReference type="SAM" id="MobiDB-lite"/>
    </source>
</evidence>
<dbReference type="eggNOG" id="COG1842">
    <property type="taxonomic scope" value="Bacteria"/>
</dbReference>
<dbReference type="PANTHER" id="PTHR31088">
    <property type="entry name" value="MEMBRANE-ASSOCIATED PROTEIN VIPP1, CHLOROPLASTIC"/>
    <property type="match status" value="1"/>
</dbReference>
<gene>
    <name evidence="4" type="ORF">PDUR_07990</name>
</gene>
<proteinExistence type="inferred from homology"/>
<dbReference type="Proteomes" id="UP000029409">
    <property type="component" value="Chromosome"/>
</dbReference>
<dbReference type="RefSeq" id="WP_042205757.1">
    <property type="nucleotide sequence ID" value="NZ_CP009288.1"/>
</dbReference>
<comment type="similarity">
    <text evidence="1">Belongs to the PspA/Vipp/IM30 family.</text>
</comment>
<feature type="region of interest" description="Disordered" evidence="3">
    <location>
        <begin position="188"/>
        <end position="212"/>
    </location>
</feature>
<dbReference type="OrthoDB" id="9779630at2"/>